<accession>A0ABU5QNG2</accession>
<keyword evidence="2" id="KW-1185">Reference proteome</keyword>
<proteinExistence type="predicted"/>
<dbReference type="Proteomes" id="UP001304671">
    <property type="component" value="Unassembled WGS sequence"/>
</dbReference>
<gene>
    <name evidence="1" type="ORF">VB264_12465</name>
</gene>
<dbReference type="EMBL" id="JAYFUL010000018">
    <property type="protein sequence ID" value="MEA5258601.1"/>
    <property type="molecule type" value="Genomic_DNA"/>
</dbReference>
<protein>
    <submittedName>
        <fullName evidence="1">Uncharacterized protein</fullName>
    </submittedName>
</protein>
<sequence>MATKIVSTPSNPATGEINQFDLKRIIEDFEDYVEIKSSSAREIKKIGRIVMRRELLQGLLDKFDEEEPDVYVSIHFGVTLPNQHSCFDNFQTDISNQLNIAILLGKENPEAVNDKIVEINYPDDHGYVITRGFRSYDSTTLGARTFGKSTEGADEMLCCGDPSKRP</sequence>
<evidence type="ECO:0000313" key="2">
    <source>
        <dbReference type="Proteomes" id="UP001304671"/>
    </source>
</evidence>
<comment type="caution">
    <text evidence="1">The sequence shown here is derived from an EMBL/GenBank/DDBJ whole genome shotgun (WGS) entry which is preliminary data.</text>
</comment>
<organism evidence="1 2">
    <name type="scientific">Arcicella aquatica</name>
    <dbReference type="NCBI Taxonomy" id="217141"/>
    <lineage>
        <taxon>Bacteria</taxon>
        <taxon>Pseudomonadati</taxon>
        <taxon>Bacteroidota</taxon>
        <taxon>Cytophagia</taxon>
        <taxon>Cytophagales</taxon>
        <taxon>Flectobacillaceae</taxon>
        <taxon>Arcicella</taxon>
    </lineage>
</organism>
<reference evidence="1 2" key="1">
    <citation type="submission" date="2023-12" db="EMBL/GenBank/DDBJ databases">
        <title>Novel species of the genus Arcicella isolated from rivers.</title>
        <authorList>
            <person name="Lu H."/>
        </authorList>
    </citation>
    <scope>NUCLEOTIDE SEQUENCE [LARGE SCALE GENOMIC DNA]</scope>
    <source>
        <strain evidence="1 2">LMG 21963</strain>
    </source>
</reference>
<evidence type="ECO:0000313" key="1">
    <source>
        <dbReference type="EMBL" id="MEA5258601.1"/>
    </source>
</evidence>
<dbReference type="RefSeq" id="WP_323249820.1">
    <property type="nucleotide sequence ID" value="NZ_JAYFUL010000018.1"/>
</dbReference>
<name>A0ABU5QNG2_9BACT</name>